<dbReference type="AlphaFoldDB" id="A0A9D1EHM4"/>
<dbReference type="Proteomes" id="UP000886841">
    <property type="component" value="Unassembled WGS sequence"/>
</dbReference>
<proteinExistence type="predicted"/>
<sequence>MTAFGIGIHGQCPQSRPPLGVQRPCAVKCWFTARGRAMPLTMKLEDEAGEIRQVRELEILETERKYYAGVCTWEYRCRFLLGETYRLGTLQFQPESCRWKLYLPAEP</sequence>
<reference evidence="1" key="2">
    <citation type="journal article" date="2021" name="PeerJ">
        <title>Extensive microbial diversity within the chicken gut microbiome revealed by metagenomics and culture.</title>
        <authorList>
            <person name="Gilroy R."/>
            <person name="Ravi A."/>
            <person name="Getino M."/>
            <person name="Pursley I."/>
            <person name="Horton D.L."/>
            <person name="Alikhan N.F."/>
            <person name="Baker D."/>
            <person name="Gharbi K."/>
            <person name="Hall N."/>
            <person name="Watson M."/>
            <person name="Adriaenssens E.M."/>
            <person name="Foster-Nyarko E."/>
            <person name="Jarju S."/>
            <person name="Secka A."/>
            <person name="Antonio M."/>
            <person name="Oren A."/>
            <person name="Chaudhuri R.R."/>
            <person name="La Ragione R."/>
            <person name="Hildebrand F."/>
            <person name="Pallen M.J."/>
        </authorList>
    </citation>
    <scope>NUCLEOTIDE SEQUENCE</scope>
    <source>
        <strain evidence="1">ChiSxjej1B13-7041</strain>
    </source>
</reference>
<comment type="caution">
    <text evidence="1">The sequence shown here is derived from an EMBL/GenBank/DDBJ whole genome shotgun (WGS) entry which is preliminary data.</text>
</comment>
<reference evidence="1" key="1">
    <citation type="submission" date="2020-10" db="EMBL/GenBank/DDBJ databases">
        <authorList>
            <person name="Gilroy R."/>
        </authorList>
    </citation>
    <scope>NUCLEOTIDE SEQUENCE</scope>
    <source>
        <strain evidence="1">ChiSxjej1B13-7041</strain>
    </source>
</reference>
<protein>
    <submittedName>
        <fullName evidence="1">Uncharacterized protein</fullName>
    </submittedName>
</protein>
<dbReference type="EMBL" id="DVHU01000013">
    <property type="protein sequence ID" value="HIR92123.1"/>
    <property type="molecule type" value="Genomic_DNA"/>
</dbReference>
<accession>A0A9D1EHM4</accession>
<evidence type="ECO:0000313" key="1">
    <source>
        <dbReference type="EMBL" id="HIR92123.1"/>
    </source>
</evidence>
<organism evidence="1 2">
    <name type="scientific">Candidatus Egerieimonas intestinavium</name>
    <dbReference type="NCBI Taxonomy" id="2840777"/>
    <lineage>
        <taxon>Bacteria</taxon>
        <taxon>Bacillati</taxon>
        <taxon>Bacillota</taxon>
        <taxon>Clostridia</taxon>
        <taxon>Lachnospirales</taxon>
        <taxon>Lachnospiraceae</taxon>
        <taxon>Lachnospiraceae incertae sedis</taxon>
        <taxon>Candidatus Egerieimonas</taxon>
    </lineage>
</organism>
<evidence type="ECO:0000313" key="2">
    <source>
        <dbReference type="Proteomes" id="UP000886841"/>
    </source>
</evidence>
<name>A0A9D1EHM4_9FIRM</name>
<gene>
    <name evidence="1" type="ORF">IAB98_01710</name>
</gene>